<organism evidence="2 3">
    <name type="scientific">Pseudomonas berkeleyensis</name>
    <dbReference type="NCBI Taxonomy" id="2726956"/>
    <lineage>
        <taxon>Bacteria</taxon>
        <taxon>Pseudomonadati</taxon>
        <taxon>Pseudomonadota</taxon>
        <taxon>Gammaproteobacteria</taxon>
        <taxon>Pseudomonadales</taxon>
        <taxon>Pseudomonadaceae</taxon>
        <taxon>Pseudomonas</taxon>
    </lineage>
</organism>
<evidence type="ECO:0000313" key="3">
    <source>
        <dbReference type="Proteomes" id="UP000515276"/>
    </source>
</evidence>
<protein>
    <submittedName>
        <fullName evidence="2">Glycogen branching protein</fullName>
    </submittedName>
</protein>
<feature type="region of interest" description="Disordered" evidence="1">
    <location>
        <begin position="36"/>
        <end position="60"/>
    </location>
</feature>
<reference evidence="2 3" key="1">
    <citation type="journal article" date="2020" name="G3 (Bethesda)">
        <title>CeMbio - The Caenorhabditis elegans Microbiome Resource.</title>
        <authorList>
            <person name="Dirksen P."/>
            <person name="Assie A."/>
            <person name="Zimmermann J."/>
            <person name="Zhang F."/>
            <person name="Tietje A.M."/>
            <person name="Marsh S.A."/>
            <person name="Felix M.A."/>
            <person name="Shapira M."/>
            <person name="Kaleta C."/>
            <person name="Schulenburg H."/>
            <person name="Samuel B."/>
        </authorList>
    </citation>
    <scope>NUCLEOTIDE SEQUENCE [LARGE SCALE GENOMIC DNA]</scope>
    <source>
        <strain evidence="2 3">MSPm1</strain>
    </source>
</reference>
<proteinExistence type="predicted"/>
<evidence type="ECO:0000256" key="1">
    <source>
        <dbReference type="SAM" id="MobiDB-lite"/>
    </source>
</evidence>
<feature type="compositionally biased region" description="Basic and acidic residues" evidence="1">
    <location>
        <begin position="42"/>
        <end position="60"/>
    </location>
</feature>
<keyword evidence="3" id="KW-1185">Reference proteome</keyword>
<dbReference type="AlphaFoldDB" id="A0A7G5DTW3"/>
<name>A0A7G5DTW3_9PSED</name>
<sequence length="60" mass="6427">MSTTKATKAFTFREGGKVKLYKKGDELTGAALAHAQANDFAPKPEPEKPRAEAKPAAEPK</sequence>
<accession>A0A7G5DTW3</accession>
<dbReference type="EMBL" id="CP059139">
    <property type="protein sequence ID" value="QMV65188.1"/>
    <property type="molecule type" value="Genomic_DNA"/>
</dbReference>
<dbReference type="Proteomes" id="UP000515276">
    <property type="component" value="Chromosome"/>
</dbReference>
<dbReference type="RefSeq" id="WP_182371039.1">
    <property type="nucleotide sequence ID" value="NZ_CP059139.1"/>
</dbReference>
<gene>
    <name evidence="2" type="ORF">HS968_09040</name>
</gene>
<evidence type="ECO:0000313" key="2">
    <source>
        <dbReference type="EMBL" id="QMV65188.1"/>
    </source>
</evidence>